<feature type="non-terminal residue" evidence="1">
    <location>
        <position position="1"/>
    </location>
</feature>
<name>A0AAD4T2B6_9MAGN</name>
<evidence type="ECO:0000313" key="2">
    <source>
        <dbReference type="Proteomes" id="UP001202328"/>
    </source>
</evidence>
<comment type="caution">
    <text evidence="1">The sequence shown here is derived from an EMBL/GenBank/DDBJ whole genome shotgun (WGS) entry which is preliminary data.</text>
</comment>
<evidence type="ECO:0000313" key="1">
    <source>
        <dbReference type="EMBL" id="KAI3929958.1"/>
    </source>
</evidence>
<dbReference type="Proteomes" id="UP001202328">
    <property type="component" value="Unassembled WGS sequence"/>
</dbReference>
<organism evidence="1 2">
    <name type="scientific">Papaver atlanticum</name>
    <dbReference type="NCBI Taxonomy" id="357466"/>
    <lineage>
        <taxon>Eukaryota</taxon>
        <taxon>Viridiplantae</taxon>
        <taxon>Streptophyta</taxon>
        <taxon>Embryophyta</taxon>
        <taxon>Tracheophyta</taxon>
        <taxon>Spermatophyta</taxon>
        <taxon>Magnoliopsida</taxon>
        <taxon>Ranunculales</taxon>
        <taxon>Papaveraceae</taxon>
        <taxon>Papaveroideae</taxon>
        <taxon>Papaver</taxon>
    </lineage>
</organism>
<gene>
    <name evidence="1" type="ORF">MKW98_004112</name>
</gene>
<dbReference type="AlphaFoldDB" id="A0AAD4T2B6"/>
<proteinExistence type="predicted"/>
<keyword evidence="2" id="KW-1185">Reference proteome</keyword>
<dbReference type="EMBL" id="JAJJMB010007553">
    <property type="protein sequence ID" value="KAI3929958.1"/>
    <property type="molecule type" value="Genomic_DNA"/>
</dbReference>
<protein>
    <submittedName>
        <fullName evidence="1">Uncharacterized protein</fullName>
    </submittedName>
</protein>
<sequence>ARMQDPHDILQYPLRKIKYYFLFWMLKIGNPSTSFFLPNRIQPTRLLTESCITPPPPRYCLKMDGTYVSCIHCRKKVVGDDGDIWCSKCEIKVEKPIS</sequence>
<reference evidence="1" key="1">
    <citation type="submission" date="2022-04" db="EMBL/GenBank/DDBJ databases">
        <title>A functionally conserved STORR gene fusion in Papaver species that diverged 16.8 million years ago.</title>
        <authorList>
            <person name="Catania T."/>
        </authorList>
    </citation>
    <scope>NUCLEOTIDE SEQUENCE</scope>
    <source>
        <strain evidence="1">S-188037</strain>
    </source>
</reference>
<feature type="non-terminal residue" evidence="1">
    <location>
        <position position="98"/>
    </location>
</feature>
<accession>A0AAD4T2B6</accession>